<evidence type="ECO:0000313" key="4">
    <source>
        <dbReference type="Proteomes" id="UP001190925"/>
    </source>
</evidence>
<evidence type="ECO:0000256" key="1">
    <source>
        <dbReference type="SAM" id="MobiDB-lite"/>
    </source>
</evidence>
<evidence type="ECO:0008006" key="5">
    <source>
        <dbReference type="Google" id="ProtNLM"/>
    </source>
</evidence>
<reference evidence="3 4" key="2">
    <citation type="journal article" date="2020" name="Cell Rep.">
        <title>Acquisition and Adaptation of Ultra-small Parasitic Reduced Genome Bacteria to Mammalian Hosts.</title>
        <authorList>
            <person name="McLean J.S."/>
            <person name="Bor B."/>
            <person name="Kerns K.A."/>
            <person name="Liu Q."/>
            <person name="To T.T."/>
            <person name="Solden L."/>
            <person name="Hendrickson E.L."/>
            <person name="Wrighton K."/>
            <person name="Shi W."/>
            <person name="He X."/>
        </authorList>
    </citation>
    <scope>NUCLEOTIDE SEQUENCE [LARGE SCALE GENOMIC DNA]</scope>
    <source>
        <strain evidence="3 4">TM7_CMJM_G6_1_HOT_870</strain>
    </source>
</reference>
<keyword evidence="2" id="KW-0732">Signal</keyword>
<reference evidence="3 4" key="1">
    <citation type="journal article" date="2018" name="bioRxiv">
        <title>Evidence of independent acquisition and adaption of ultra-small bacteria to human hosts across the highly diverse yet reduced genomes of the phylum Saccharibacteria.</title>
        <authorList>
            <person name="McLean J.S."/>
            <person name="Bor B."/>
            <person name="To T.T."/>
            <person name="Liu Q."/>
            <person name="Kearns K.A."/>
            <person name="Solden L.M."/>
            <person name="Wrighton K.C."/>
            <person name="He X."/>
            <person name="Shi W."/>
        </authorList>
    </citation>
    <scope>NUCLEOTIDE SEQUENCE [LARGE SCALE GENOMIC DNA]</scope>
    <source>
        <strain evidence="3 4">TM7_CMJM_G6_1_HOT_870</strain>
    </source>
</reference>
<gene>
    <name evidence="3" type="ORF">G6CMJM_00463</name>
</gene>
<dbReference type="RefSeq" id="WP_129718864.1">
    <property type="nucleotide sequence ID" value="NZ_PRLK01000006.1"/>
</dbReference>
<protein>
    <recommendedName>
        <fullName evidence="5">Lipoprotein</fullName>
    </recommendedName>
</protein>
<evidence type="ECO:0000256" key="2">
    <source>
        <dbReference type="SAM" id="SignalP"/>
    </source>
</evidence>
<evidence type="ECO:0000313" key="3">
    <source>
        <dbReference type="EMBL" id="RYC72536.1"/>
    </source>
</evidence>
<keyword evidence="4" id="KW-1185">Reference proteome</keyword>
<feature type="compositionally biased region" description="Polar residues" evidence="1">
    <location>
        <begin position="58"/>
        <end position="70"/>
    </location>
</feature>
<dbReference type="Proteomes" id="UP001190925">
    <property type="component" value="Unassembled WGS sequence"/>
</dbReference>
<feature type="region of interest" description="Disordered" evidence="1">
    <location>
        <begin position="29"/>
        <end position="70"/>
    </location>
</feature>
<sequence>MKNLDKKVVLFFSIILASFIFVACSNKDDTGKTSVAPKTSNISSPSPKETDEKAVPEATQNNDPILNSNSNSQWKQKLEDILEKGKIGSNKAKNWLSEEFAGKTILPAEGLTFSQAGTGQKVDNVFFVINPLGFGTRIYFGDSQGKKIKGLTYSSEQFAWADEYSFVKIIAKKPVKTDYTYTEGYLNLLPNDRYYVLAKLRFGDSITYRPVPVTYEEFLRLKNSEVGTSFQPLK</sequence>
<feature type="chain" id="PRO_5047271325" description="Lipoprotein" evidence="2">
    <location>
        <begin position="24"/>
        <end position="234"/>
    </location>
</feature>
<dbReference type="PROSITE" id="PS51257">
    <property type="entry name" value="PROKAR_LIPOPROTEIN"/>
    <property type="match status" value="1"/>
</dbReference>
<feature type="compositionally biased region" description="Polar residues" evidence="1">
    <location>
        <begin position="32"/>
        <end position="47"/>
    </location>
</feature>
<dbReference type="EMBL" id="PRLK01000006">
    <property type="protein sequence ID" value="RYC72536.1"/>
    <property type="molecule type" value="Genomic_DNA"/>
</dbReference>
<name>A0ABY0FHX6_9BACT</name>
<proteinExistence type="predicted"/>
<comment type="caution">
    <text evidence="3">The sequence shown here is derived from an EMBL/GenBank/DDBJ whole genome shotgun (WGS) entry which is preliminary data.</text>
</comment>
<feature type="signal peptide" evidence="2">
    <location>
        <begin position="1"/>
        <end position="23"/>
    </location>
</feature>
<accession>A0ABY0FHX6</accession>
<organism evidence="3 4">
    <name type="scientific">Candidatus Nanogingivalis gingivitcus</name>
    <dbReference type="NCBI Taxonomy" id="2171992"/>
    <lineage>
        <taxon>Bacteria</taxon>
        <taxon>Candidatus Saccharimonadota</taxon>
        <taxon>Candidatus Nanosyncoccalia</taxon>
        <taxon>Candidatus Nanogingivales</taxon>
        <taxon>Candidatus Nanogingivalaceae</taxon>
        <taxon>Candidatus Nanogingivalis</taxon>
    </lineage>
</organism>